<reference evidence="1 2" key="1">
    <citation type="submission" date="2016-07" db="EMBL/GenBank/DDBJ databases">
        <title>Pervasive Adenine N6-methylation of Active Genes in Fungi.</title>
        <authorList>
            <consortium name="DOE Joint Genome Institute"/>
            <person name="Mondo S.J."/>
            <person name="Dannebaum R.O."/>
            <person name="Kuo R.C."/>
            <person name="Labutti K."/>
            <person name="Haridas S."/>
            <person name="Kuo A."/>
            <person name="Salamov A."/>
            <person name="Ahrendt S.R."/>
            <person name="Lipzen A."/>
            <person name="Sullivan W."/>
            <person name="Andreopoulos W.B."/>
            <person name="Clum A."/>
            <person name="Lindquist E."/>
            <person name="Daum C."/>
            <person name="Ramamoorthy G.K."/>
            <person name="Gryganskyi A."/>
            <person name="Culley D."/>
            <person name="Magnuson J.K."/>
            <person name="James T.Y."/>
            <person name="O'Malley M.A."/>
            <person name="Stajich J.E."/>
            <person name="Spatafora J.W."/>
            <person name="Visel A."/>
            <person name="Grigoriev I.V."/>
        </authorList>
    </citation>
    <scope>NUCLEOTIDE SEQUENCE [LARGE SCALE GENOMIC DNA]</scope>
    <source>
        <strain evidence="1 2">JEL800</strain>
    </source>
</reference>
<evidence type="ECO:0000313" key="1">
    <source>
        <dbReference type="EMBL" id="ORY25668.1"/>
    </source>
</evidence>
<accession>A0A1Y2ASV7</accession>
<name>A0A1Y2ASV7_9FUNG</name>
<evidence type="ECO:0000313" key="2">
    <source>
        <dbReference type="Proteomes" id="UP000193642"/>
    </source>
</evidence>
<dbReference type="EMBL" id="MCGO01000126">
    <property type="protein sequence ID" value="ORY25668.1"/>
    <property type="molecule type" value="Genomic_DNA"/>
</dbReference>
<dbReference type="Proteomes" id="UP000193642">
    <property type="component" value="Unassembled WGS sequence"/>
</dbReference>
<evidence type="ECO:0008006" key="3">
    <source>
        <dbReference type="Google" id="ProtNLM"/>
    </source>
</evidence>
<proteinExistence type="predicted"/>
<keyword evidence="2" id="KW-1185">Reference proteome</keyword>
<dbReference type="AlphaFoldDB" id="A0A1Y2ASV7"/>
<organism evidence="1 2">
    <name type="scientific">Rhizoclosmatium globosum</name>
    <dbReference type="NCBI Taxonomy" id="329046"/>
    <lineage>
        <taxon>Eukaryota</taxon>
        <taxon>Fungi</taxon>
        <taxon>Fungi incertae sedis</taxon>
        <taxon>Chytridiomycota</taxon>
        <taxon>Chytridiomycota incertae sedis</taxon>
        <taxon>Chytridiomycetes</taxon>
        <taxon>Chytridiales</taxon>
        <taxon>Chytriomycetaceae</taxon>
        <taxon>Rhizoclosmatium</taxon>
    </lineage>
</organism>
<gene>
    <name evidence="1" type="ORF">BCR33DRAFT_72206</name>
</gene>
<comment type="caution">
    <text evidence="1">The sequence shown here is derived from an EMBL/GenBank/DDBJ whole genome shotgun (WGS) entry which is preliminary data.</text>
</comment>
<protein>
    <recommendedName>
        <fullName evidence="3">SGNH hydrolase-type esterase domain-containing protein</fullName>
    </recommendedName>
</protein>
<sequence length="103" mass="12221">MSLKRREKVSLVVVSVGNWEAAFEDVDGWSERVRAFARGLKEMYREMEGVRFVFRTAQPACPVTEWGQYRHRRYTPARNEMFRTLGAMIFKEELNGYLGYWDC</sequence>
<dbReference type="OrthoDB" id="2136015at2759"/>